<keyword evidence="2" id="KW-1185">Reference proteome</keyword>
<name>A0A4C1ZD22_EUMVA</name>
<dbReference type="Proteomes" id="UP000299102">
    <property type="component" value="Unassembled WGS sequence"/>
</dbReference>
<organism evidence="1 2">
    <name type="scientific">Eumeta variegata</name>
    <name type="common">Bagworm moth</name>
    <name type="synonym">Eumeta japonica</name>
    <dbReference type="NCBI Taxonomy" id="151549"/>
    <lineage>
        <taxon>Eukaryota</taxon>
        <taxon>Metazoa</taxon>
        <taxon>Ecdysozoa</taxon>
        <taxon>Arthropoda</taxon>
        <taxon>Hexapoda</taxon>
        <taxon>Insecta</taxon>
        <taxon>Pterygota</taxon>
        <taxon>Neoptera</taxon>
        <taxon>Endopterygota</taxon>
        <taxon>Lepidoptera</taxon>
        <taxon>Glossata</taxon>
        <taxon>Ditrysia</taxon>
        <taxon>Tineoidea</taxon>
        <taxon>Psychidae</taxon>
        <taxon>Oiketicinae</taxon>
        <taxon>Eumeta</taxon>
    </lineage>
</organism>
<dbReference type="EMBL" id="BGZK01001702">
    <property type="protein sequence ID" value="GBP84849.1"/>
    <property type="molecule type" value="Genomic_DNA"/>
</dbReference>
<accession>A0A4C1ZD22</accession>
<proteinExistence type="predicted"/>
<evidence type="ECO:0000313" key="2">
    <source>
        <dbReference type="Proteomes" id="UP000299102"/>
    </source>
</evidence>
<evidence type="ECO:0000313" key="1">
    <source>
        <dbReference type="EMBL" id="GBP84849.1"/>
    </source>
</evidence>
<protein>
    <submittedName>
        <fullName evidence="1">Uncharacterized protein</fullName>
    </submittedName>
</protein>
<comment type="caution">
    <text evidence="1">The sequence shown here is derived from an EMBL/GenBank/DDBJ whole genome shotgun (WGS) entry which is preliminary data.</text>
</comment>
<sequence>MDLNFNRCVPTFYGTKYDLYIAPKHKTLGACWSTLVSVGRGPHCPGDYPMWRNCIPERAKLHCLTDDRELEVLNISSWHYVSIAGFITLPLRCRGRRGRSHSPEATA</sequence>
<reference evidence="1 2" key="1">
    <citation type="journal article" date="2019" name="Commun. Biol.">
        <title>The bagworm genome reveals a unique fibroin gene that provides high tensile strength.</title>
        <authorList>
            <person name="Kono N."/>
            <person name="Nakamura H."/>
            <person name="Ohtoshi R."/>
            <person name="Tomita M."/>
            <person name="Numata K."/>
            <person name="Arakawa K."/>
        </authorList>
    </citation>
    <scope>NUCLEOTIDE SEQUENCE [LARGE SCALE GENOMIC DNA]</scope>
</reference>
<gene>
    <name evidence="1" type="ORF">EVAR_100608_1</name>
</gene>
<dbReference type="AlphaFoldDB" id="A0A4C1ZD22"/>